<dbReference type="InterPro" id="IPR016195">
    <property type="entry name" value="Pol/histidinol_Pase-like"/>
</dbReference>
<evidence type="ECO:0008006" key="4">
    <source>
        <dbReference type="Google" id="ProtNLM"/>
    </source>
</evidence>
<keyword evidence="1" id="KW-1133">Transmembrane helix</keyword>
<keyword evidence="3" id="KW-1185">Reference proteome</keyword>
<dbReference type="EMBL" id="JACOOK010000002">
    <property type="protein sequence ID" value="MBC5616200.1"/>
    <property type="molecule type" value="Genomic_DNA"/>
</dbReference>
<dbReference type="Gene3D" id="3.20.20.140">
    <property type="entry name" value="Metal-dependent hydrolases"/>
    <property type="match status" value="1"/>
</dbReference>
<sequence>MIVIVAVLMLCVLSYISVPVYDFQSGRSFCGDSVYNPYAGADSSCWRKANFHAHQKEKPQCDYTVEQMLEAYRSNGYDIMSISDHQCLNTEHADRPGFIPTYEHGYGINGYHQLVMGAERVTWRDFPLMLTQSQMQYMLHWLRPQAEALVLNHPGKTRIIDLAVYGWLRGYDLLEINPERGRERSEQYWDTALSAGIYSTLIGDDDAHNIRNRSSWFQRCFTMVNTPSLRPGDIMKSLKKGAAYAVYVPHDVNNRPDPHGDLPRMERISMQGDTIRIRVDRPASAIRFIGQNGTLLAEGSGAEAVYAFRKNDAYARAEAHFDDGTILFFNPFVRTADGNRPVNVFVPVVNYPLTVLCHLLWFALLAGLTALMLYLSGVRLGSLYYRWNPSVAPERTKPDRRETTAGS</sequence>
<evidence type="ECO:0000313" key="3">
    <source>
        <dbReference type="Proteomes" id="UP000636891"/>
    </source>
</evidence>
<keyword evidence="1" id="KW-0472">Membrane</keyword>
<gene>
    <name evidence="2" type="ORF">H8S08_04090</name>
</gene>
<dbReference type="RefSeq" id="WP_147387355.1">
    <property type="nucleotide sequence ID" value="NZ_JACOOK010000002.1"/>
</dbReference>
<comment type="caution">
    <text evidence="2">The sequence shown here is derived from an EMBL/GenBank/DDBJ whole genome shotgun (WGS) entry which is preliminary data.</text>
</comment>
<organism evidence="2 3">
    <name type="scientific">Alistipes hominis</name>
    <dbReference type="NCBI Taxonomy" id="2763015"/>
    <lineage>
        <taxon>Bacteria</taxon>
        <taxon>Pseudomonadati</taxon>
        <taxon>Bacteroidota</taxon>
        <taxon>Bacteroidia</taxon>
        <taxon>Bacteroidales</taxon>
        <taxon>Rikenellaceae</taxon>
        <taxon>Alistipes</taxon>
    </lineage>
</organism>
<accession>A0ABR7CLT8</accession>
<reference evidence="2 3" key="1">
    <citation type="submission" date="2020-08" db="EMBL/GenBank/DDBJ databases">
        <title>Genome public.</title>
        <authorList>
            <person name="Liu C."/>
            <person name="Sun Q."/>
        </authorList>
    </citation>
    <scope>NUCLEOTIDE SEQUENCE [LARGE SCALE GENOMIC DNA]</scope>
    <source>
        <strain evidence="2 3">New-7</strain>
    </source>
</reference>
<dbReference type="SUPFAM" id="SSF89550">
    <property type="entry name" value="PHP domain-like"/>
    <property type="match status" value="1"/>
</dbReference>
<dbReference type="Proteomes" id="UP000636891">
    <property type="component" value="Unassembled WGS sequence"/>
</dbReference>
<evidence type="ECO:0000313" key="2">
    <source>
        <dbReference type="EMBL" id="MBC5616200.1"/>
    </source>
</evidence>
<keyword evidence="1" id="KW-0812">Transmembrane</keyword>
<protein>
    <recommendedName>
        <fullName evidence="4">Polymerase/histidinol phosphatase N-terminal domain-containing protein</fullName>
    </recommendedName>
</protein>
<name>A0ABR7CLT8_9BACT</name>
<feature type="transmembrane region" description="Helical" evidence="1">
    <location>
        <begin position="359"/>
        <end position="378"/>
    </location>
</feature>
<proteinExistence type="predicted"/>
<evidence type="ECO:0000256" key="1">
    <source>
        <dbReference type="SAM" id="Phobius"/>
    </source>
</evidence>